<dbReference type="SUPFAM" id="SSF55874">
    <property type="entry name" value="ATPase domain of HSP90 chaperone/DNA topoisomerase II/histidine kinase"/>
    <property type="match status" value="1"/>
</dbReference>
<dbReference type="PROSITE" id="PS50113">
    <property type="entry name" value="PAC"/>
    <property type="match status" value="1"/>
</dbReference>
<organism evidence="9 10">
    <name type="scientific">Salipiger aestuarii</name>
    <dbReference type="NCBI Taxonomy" id="568098"/>
    <lineage>
        <taxon>Bacteria</taxon>
        <taxon>Pseudomonadati</taxon>
        <taxon>Pseudomonadota</taxon>
        <taxon>Alphaproteobacteria</taxon>
        <taxon>Rhodobacterales</taxon>
        <taxon>Roseobacteraceae</taxon>
        <taxon>Salipiger</taxon>
    </lineage>
</organism>
<evidence type="ECO:0000259" key="6">
    <source>
        <dbReference type="PROSITE" id="PS50109"/>
    </source>
</evidence>
<dbReference type="PROSITE" id="PS50109">
    <property type="entry name" value="HIS_KIN"/>
    <property type="match status" value="1"/>
</dbReference>
<sequence length="853" mass="91637">MIVSTLQSLTALTLAGGFFYLIFATPGVRRRVYRRQALFGLVAGVLVIFLGFSAFSIEALAISISAKPGPLVFAGYLGGPVGGLIAACLSALYLLSLDVPMPSLLAGLFAHVGFVAVGLGVRKLVAPRDWPRVPMRAVWLLLAGFVVLQALPVLALGLFGSNGPSLETILFNVAFVCGLGILSILVTWQVVALAHRFAIQADEKARLTSRLELVLKSAGVGVTSRIAGSDDIFVDAGALEIYGLTDRAPGLMSVNDLWATFHPDDLDRVRTDLENQTAAETQHLLLEFRIIRPSDGETRHILLNWGCARDPQSGKLELTSVLSDVTDLRQMAASRAEALGRLEAAADNVPGMIYQGIWSSNGAEKHLYLGGKSREYWGVEPQQAYDDAAILTTGKTPEELAMGGRVFMDAAHRGTAIHRRSQVRGRWIDFHGSAAPIGDDLCRVDGVVVDATGEVAALDEAQRQTELANRAQRMESIGQLTGGIAHDFNNLLAVIMGNLELLKDDIHGPDQRRMIEAGLEATRRGADLTRSMLAFARRARLDPEPLDLNEVIRHARNWMYRALPETVDMETSLLAGLWQVRLDAASLESAILNLLLNARDAMAGHGKLTIETANLRIDDAYVDSRDQELLPGRYVMLAISDTGTGIPEHSLHKIFEPFYTTKGPGQGSGIGLSMVQGFVKQSGGTVQVYTEPGQGTTFKLYFPATNADGSMVSLNSRRAASARFDAGGLRLLLAEDETAVRKVLVATLRAAGFDVTAAASGDEAMAVYAANPVFDVVITDIVMPGTLQGTGLARALRALNPDLPMIFMSGYASEATVHGNGLRPEDIRLMKPVPKGDLLRAVAQVLGRTAPAP</sequence>
<proteinExistence type="predicted"/>
<evidence type="ECO:0000256" key="1">
    <source>
        <dbReference type="ARBA" id="ARBA00000085"/>
    </source>
</evidence>
<dbReference type="SUPFAM" id="SSF55785">
    <property type="entry name" value="PYP-like sensor domain (PAS domain)"/>
    <property type="match status" value="1"/>
</dbReference>
<dbReference type="Pfam" id="PF02518">
    <property type="entry name" value="HATPase_c"/>
    <property type="match status" value="1"/>
</dbReference>
<keyword evidence="5" id="KW-1133">Transmembrane helix</keyword>
<dbReference type="InterPro" id="IPR036890">
    <property type="entry name" value="HATPase_C_sf"/>
</dbReference>
<dbReference type="InterPro" id="IPR000014">
    <property type="entry name" value="PAS"/>
</dbReference>
<evidence type="ECO:0000259" key="7">
    <source>
        <dbReference type="PROSITE" id="PS50110"/>
    </source>
</evidence>
<dbReference type="InterPro" id="IPR003594">
    <property type="entry name" value="HATPase_dom"/>
</dbReference>
<evidence type="ECO:0000256" key="3">
    <source>
        <dbReference type="ARBA" id="ARBA00022553"/>
    </source>
</evidence>
<evidence type="ECO:0000256" key="2">
    <source>
        <dbReference type="ARBA" id="ARBA00012438"/>
    </source>
</evidence>
<dbReference type="InterPro" id="IPR004358">
    <property type="entry name" value="Sig_transdc_His_kin-like_C"/>
</dbReference>
<dbReference type="AlphaFoldDB" id="A0A327XYK9"/>
<feature type="domain" description="Response regulatory" evidence="7">
    <location>
        <begin position="730"/>
        <end position="846"/>
    </location>
</feature>
<dbReference type="PANTHER" id="PTHR43065">
    <property type="entry name" value="SENSOR HISTIDINE KINASE"/>
    <property type="match status" value="1"/>
</dbReference>
<dbReference type="InterPro" id="IPR011006">
    <property type="entry name" value="CheY-like_superfamily"/>
</dbReference>
<dbReference type="GO" id="GO:0000155">
    <property type="term" value="F:phosphorelay sensor kinase activity"/>
    <property type="evidence" value="ECO:0007669"/>
    <property type="project" value="InterPro"/>
</dbReference>
<feature type="domain" description="PAC" evidence="8">
    <location>
        <begin position="284"/>
        <end position="337"/>
    </location>
</feature>
<dbReference type="Pfam" id="PF00072">
    <property type="entry name" value="Response_reg"/>
    <property type="match status" value="1"/>
</dbReference>
<dbReference type="InterPro" id="IPR003661">
    <property type="entry name" value="HisK_dim/P_dom"/>
</dbReference>
<feature type="transmembrane region" description="Helical" evidence="5">
    <location>
        <begin position="104"/>
        <end position="125"/>
    </location>
</feature>
<evidence type="ECO:0000313" key="10">
    <source>
        <dbReference type="Proteomes" id="UP000249165"/>
    </source>
</evidence>
<dbReference type="Pfam" id="PF08447">
    <property type="entry name" value="PAS_3"/>
    <property type="match status" value="1"/>
</dbReference>
<dbReference type="InterPro" id="IPR001789">
    <property type="entry name" value="Sig_transdc_resp-reg_receiver"/>
</dbReference>
<feature type="transmembrane region" description="Helical" evidence="5">
    <location>
        <begin position="73"/>
        <end position="95"/>
    </location>
</feature>
<dbReference type="OrthoDB" id="9796100at2"/>
<dbReference type="SUPFAM" id="SSF47384">
    <property type="entry name" value="Homodimeric domain of signal transducing histidine kinase"/>
    <property type="match status" value="1"/>
</dbReference>
<reference evidence="9 10" key="1">
    <citation type="submission" date="2018-06" db="EMBL/GenBank/DDBJ databases">
        <title>Genomic Encyclopedia of Archaeal and Bacterial Type Strains, Phase II (KMG-II): from individual species to whole genera.</title>
        <authorList>
            <person name="Goeker M."/>
        </authorList>
    </citation>
    <scope>NUCLEOTIDE SEQUENCE [LARGE SCALE GENOMIC DNA]</scope>
    <source>
        <strain evidence="9 10">DSM 22011</strain>
    </source>
</reference>
<dbReference type="InterPro" id="IPR035965">
    <property type="entry name" value="PAS-like_dom_sf"/>
</dbReference>
<keyword evidence="10" id="KW-1185">Reference proteome</keyword>
<dbReference type="InterPro" id="IPR013655">
    <property type="entry name" value="PAS_fold_3"/>
</dbReference>
<dbReference type="SMART" id="SM00387">
    <property type="entry name" value="HATPase_c"/>
    <property type="match status" value="1"/>
</dbReference>
<feature type="transmembrane region" description="Helical" evidence="5">
    <location>
        <begin position="6"/>
        <end position="25"/>
    </location>
</feature>
<evidence type="ECO:0000256" key="5">
    <source>
        <dbReference type="SAM" id="Phobius"/>
    </source>
</evidence>
<gene>
    <name evidence="9" type="ORF">ATI53_103033</name>
</gene>
<comment type="caution">
    <text evidence="9">The sequence shown here is derived from an EMBL/GenBank/DDBJ whole genome shotgun (WGS) entry which is preliminary data.</text>
</comment>
<dbReference type="Gene3D" id="3.40.50.2300">
    <property type="match status" value="1"/>
</dbReference>
<dbReference type="SUPFAM" id="SSF52172">
    <property type="entry name" value="CheY-like"/>
    <property type="match status" value="1"/>
</dbReference>
<feature type="transmembrane region" description="Helical" evidence="5">
    <location>
        <begin position="169"/>
        <end position="191"/>
    </location>
</feature>
<name>A0A327XYK9_9RHOB</name>
<dbReference type="EC" id="2.7.13.3" evidence="2"/>
<dbReference type="SMART" id="SM00388">
    <property type="entry name" value="HisKA"/>
    <property type="match status" value="1"/>
</dbReference>
<feature type="domain" description="Histidine kinase" evidence="6">
    <location>
        <begin position="483"/>
        <end position="706"/>
    </location>
</feature>
<keyword evidence="5" id="KW-0812">Transmembrane</keyword>
<dbReference type="CDD" id="cd00082">
    <property type="entry name" value="HisKA"/>
    <property type="match status" value="1"/>
</dbReference>
<evidence type="ECO:0000256" key="4">
    <source>
        <dbReference type="PROSITE-ProRule" id="PRU00169"/>
    </source>
</evidence>
<dbReference type="Gene3D" id="1.10.287.130">
    <property type="match status" value="1"/>
</dbReference>
<comment type="catalytic activity">
    <reaction evidence="1">
        <text>ATP + protein L-histidine = ADP + protein N-phospho-L-histidine.</text>
        <dbReference type="EC" id="2.7.13.3"/>
    </reaction>
</comment>
<dbReference type="RefSeq" id="WP_111550754.1">
    <property type="nucleotide sequence ID" value="NZ_LIQE01000084.1"/>
</dbReference>
<keyword evidence="5" id="KW-0472">Membrane</keyword>
<feature type="transmembrane region" description="Helical" evidence="5">
    <location>
        <begin position="137"/>
        <end position="157"/>
    </location>
</feature>
<dbReference type="InterPro" id="IPR005467">
    <property type="entry name" value="His_kinase_dom"/>
</dbReference>
<accession>A0A327XYK9</accession>
<dbReference type="InterPro" id="IPR036097">
    <property type="entry name" value="HisK_dim/P_sf"/>
</dbReference>
<dbReference type="Gene3D" id="3.30.450.20">
    <property type="entry name" value="PAS domain"/>
    <property type="match status" value="1"/>
</dbReference>
<keyword evidence="3 4" id="KW-0597">Phosphoprotein</keyword>
<dbReference type="PRINTS" id="PR00344">
    <property type="entry name" value="BCTRLSENSOR"/>
</dbReference>
<protein>
    <recommendedName>
        <fullName evidence="2">histidine kinase</fullName>
        <ecNumber evidence="2">2.7.13.3</ecNumber>
    </recommendedName>
</protein>
<dbReference type="SMART" id="SM00448">
    <property type="entry name" value="REC"/>
    <property type="match status" value="1"/>
</dbReference>
<dbReference type="PROSITE" id="PS50110">
    <property type="entry name" value="RESPONSE_REGULATORY"/>
    <property type="match status" value="1"/>
</dbReference>
<evidence type="ECO:0000313" key="9">
    <source>
        <dbReference type="EMBL" id="RAK14068.1"/>
    </source>
</evidence>
<dbReference type="Pfam" id="PF00512">
    <property type="entry name" value="HisKA"/>
    <property type="match status" value="1"/>
</dbReference>
<dbReference type="EMBL" id="QLMG01000030">
    <property type="protein sequence ID" value="RAK14068.1"/>
    <property type="molecule type" value="Genomic_DNA"/>
</dbReference>
<dbReference type="Proteomes" id="UP000249165">
    <property type="component" value="Unassembled WGS sequence"/>
</dbReference>
<dbReference type="InterPro" id="IPR000700">
    <property type="entry name" value="PAS-assoc_C"/>
</dbReference>
<feature type="modified residue" description="4-aspartylphosphate" evidence="4">
    <location>
        <position position="780"/>
    </location>
</feature>
<evidence type="ECO:0000259" key="8">
    <source>
        <dbReference type="PROSITE" id="PS50113"/>
    </source>
</evidence>
<dbReference type="Gene3D" id="3.30.565.10">
    <property type="entry name" value="Histidine kinase-like ATPase, C-terminal domain"/>
    <property type="match status" value="1"/>
</dbReference>
<feature type="transmembrane region" description="Helical" evidence="5">
    <location>
        <begin position="37"/>
        <end position="61"/>
    </location>
</feature>
<dbReference type="CDD" id="cd00130">
    <property type="entry name" value="PAS"/>
    <property type="match status" value="1"/>
</dbReference>
<dbReference type="PANTHER" id="PTHR43065:SF49">
    <property type="entry name" value="HISTIDINE KINASE"/>
    <property type="match status" value="1"/>
</dbReference>